<comment type="caution">
    <text evidence="9">The sequence shown here is derived from an EMBL/GenBank/DDBJ whole genome shotgun (WGS) entry which is preliminary data.</text>
</comment>
<evidence type="ECO:0000256" key="8">
    <source>
        <dbReference type="ARBA" id="ARBA00049893"/>
    </source>
</evidence>
<evidence type="ECO:0000256" key="4">
    <source>
        <dbReference type="ARBA" id="ARBA00022723"/>
    </source>
</evidence>
<protein>
    <submittedName>
        <fullName evidence="9">Polyphenol oxidase family protein</fullName>
    </submittedName>
</protein>
<sequence length="234" mass="25949">MHGFSVEFYDDFLRFYFSHSSLSSFYGFMSLYKAGDMGKSAEFTDERLRWLEERGIDRDSLRCVRQVHGRVVADASSFLPGDEPEADGLFCTDDSLVCGVTVADCMPIWVFREDGTAWGIVHSGWRGTGIAALLADALGEGRKVAVLGPSIRSCCYRVDKERAEVFASAFGRDAAVRKADGFYLDLVAANRGLLERRGVSVYTIEGCTCCDERFGSYRREGEAFTHMLAVCARG</sequence>
<evidence type="ECO:0000313" key="10">
    <source>
        <dbReference type="Proteomes" id="UP001466331"/>
    </source>
</evidence>
<comment type="catalytic activity">
    <reaction evidence="7">
        <text>adenosine + phosphate = alpha-D-ribose 1-phosphate + adenine</text>
        <dbReference type="Rhea" id="RHEA:27642"/>
        <dbReference type="ChEBI" id="CHEBI:16335"/>
        <dbReference type="ChEBI" id="CHEBI:16708"/>
        <dbReference type="ChEBI" id="CHEBI:43474"/>
        <dbReference type="ChEBI" id="CHEBI:57720"/>
        <dbReference type="EC" id="2.4.2.1"/>
    </reaction>
    <physiologicalReaction direction="left-to-right" evidence="7">
        <dbReference type="Rhea" id="RHEA:27643"/>
    </physiologicalReaction>
</comment>
<accession>A0ABU9UE70</accession>
<evidence type="ECO:0000256" key="5">
    <source>
        <dbReference type="ARBA" id="ARBA00022833"/>
    </source>
</evidence>
<dbReference type="InterPro" id="IPR011324">
    <property type="entry name" value="Cytotoxic_necrot_fac-like_cat"/>
</dbReference>
<dbReference type="Pfam" id="PF02578">
    <property type="entry name" value="Cu-oxidase_4"/>
    <property type="match status" value="1"/>
</dbReference>
<dbReference type="CDD" id="cd16833">
    <property type="entry name" value="YfiH"/>
    <property type="match status" value="1"/>
</dbReference>
<evidence type="ECO:0000256" key="2">
    <source>
        <dbReference type="ARBA" id="ARBA00007353"/>
    </source>
</evidence>
<dbReference type="RefSeq" id="WP_420070420.1">
    <property type="nucleotide sequence ID" value="NZ_JBCHKQ010000013.1"/>
</dbReference>
<organism evidence="9 10">
    <name type="scientific">Rarispira pelagica</name>
    <dbReference type="NCBI Taxonomy" id="3141764"/>
    <lineage>
        <taxon>Bacteria</taxon>
        <taxon>Pseudomonadati</taxon>
        <taxon>Spirochaetota</taxon>
        <taxon>Spirochaetia</taxon>
        <taxon>Winmispirales</taxon>
        <taxon>Winmispiraceae</taxon>
        <taxon>Rarispira</taxon>
    </lineage>
</organism>
<name>A0ABU9UE70_9SPIR</name>
<evidence type="ECO:0000256" key="3">
    <source>
        <dbReference type="ARBA" id="ARBA00022679"/>
    </source>
</evidence>
<evidence type="ECO:0000256" key="1">
    <source>
        <dbReference type="ARBA" id="ARBA00000553"/>
    </source>
</evidence>
<dbReference type="PANTHER" id="PTHR30616">
    <property type="entry name" value="UNCHARACTERIZED PROTEIN YFIH"/>
    <property type="match status" value="1"/>
</dbReference>
<comment type="catalytic activity">
    <reaction evidence="6">
        <text>adenosine + H2O + H(+) = inosine + NH4(+)</text>
        <dbReference type="Rhea" id="RHEA:24408"/>
        <dbReference type="ChEBI" id="CHEBI:15377"/>
        <dbReference type="ChEBI" id="CHEBI:15378"/>
        <dbReference type="ChEBI" id="CHEBI:16335"/>
        <dbReference type="ChEBI" id="CHEBI:17596"/>
        <dbReference type="ChEBI" id="CHEBI:28938"/>
        <dbReference type="EC" id="3.5.4.4"/>
    </reaction>
    <physiologicalReaction direction="left-to-right" evidence="6">
        <dbReference type="Rhea" id="RHEA:24409"/>
    </physiologicalReaction>
</comment>
<dbReference type="InterPro" id="IPR003730">
    <property type="entry name" value="Cu_polyphenol_OxRdtase"/>
</dbReference>
<evidence type="ECO:0000256" key="6">
    <source>
        <dbReference type="ARBA" id="ARBA00047989"/>
    </source>
</evidence>
<keyword evidence="3" id="KW-0808">Transferase</keyword>
<dbReference type="EMBL" id="JBCHKQ010000013">
    <property type="protein sequence ID" value="MEM5948968.1"/>
    <property type="molecule type" value="Genomic_DNA"/>
</dbReference>
<reference evidence="9 10" key="1">
    <citation type="submission" date="2024-03" db="EMBL/GenBank/DDBJ databases">
        <title>Ignisphaera cupida sp. nov., a hyperthermophilic hydrolytic archaeon from a hot spring of Kamchatka, and proposal of Ignisphaeraceae fam. nov.</title>
        <authorList>
            <person name="Podosokorskaya O.A."/>
            <person name="Elcheninov A.G."/>
            <person name="Maltseva A.I."/>
            <person name="Zayulina K.S."/>
            <person name="Novikov A."/>
            <person name="Merkel A.Y."/>
        </authorList>
    </citation>
    <scope>NUCLEOTIDE SEQUENCE [LARGE SCALE GENOMIC DNA]</scope>
    <source>
        <strain evidence="9 10">38H-sp</strain>
    </source>
</reference>
<keyword evidence="5" id="KW-0862">Zinc</keyword>
<gene>
    <name evidence="9" type="ORF">WKV44_10515</name>
</gene>
<comment type="catalytic activity">
    <reaction evidence="1">
        <text>inosine + phosphate = alpha-D-ribose 1-phosphate + hypoxanthine</text>
        <dbReference type="Rhea" id="RHEA:27646"/>
        <dbReference type="ChEBI" id="CHEBI:17368"/>
        <dbReference type="ChEBI" id="CHEBI:17596"/>
        <dbReference type="ChEBI" id="CHEBI:43474"/>
        <dbReference type="ChEBI" id="CHEBI:57720"/>
        <dbReference type="EC" id="2.4.2.1"/>
    </reaction>
    <physiologicalReaction direction="left-to-right" evidence="1">
        <dbReference type="Rhea" id="RHEA:27647"/>
    </physiologicalReaction>
</comment>
<keyword evidence="10" id="KW-1185">Reference proteome</keyword>
<dbReference type="PANTHER" id="PTHR30616:SF3">
    <property type="entry name" value="PURINE NUCLEOSIDE PHOSPHORYLASE"/>
    <property type="match status" value="1"/>
</dbReference>
<dbReference type="SUPFAM" id="SSF64438">
    <property type="entry name" value="CNF1/YfiH-like putative cysteine hydrolases"/>
    <property type="match status" value="1"/>
</dbReference>
<comment type="catalytic activity">
    <reaction evidence="8">
        <text>S-methyl-5'-thioadenosine + phosphate = 5-(methylsulfanyl)-alpha-D-ribose 1-phosphate + adenine</text>
        <dbReference type="Rhea" id="RHEA:11852"/>
        <dbReference type="ChEBI" id="CHEBI:16708"/>
        <dbReference type="ChEBI" id="CHEBI:17509"/>
        <dbReference type="ChEBI" id="CHEBI:43474"/>
        <dbReference type="ChEBI" id="CHEBI:58533"/>
        <dbReference type="EC" id="2.4.2.28"/>
    </reaction>
    <physiologicalReaction direction="left-to-right" evidence="8">
        <dbReference type="Rhea" id="RHEA:11853"/>
    </physiologicalReaction>
</comment>
<comment type="similarity">
    <text evidence="2">Belongs to the purine nucleoside phosphorylase YfiH/LACC1 family.</text>
</comment>
<keyword evidence="4" id="KW-0479">Metal-binding</keyword>
<proteinExistence type="inferred from homology"/>
<dbReference type="Proteomes" id="UP001466331">
    <property type="component" value="Unassembled WGS sequence"/>
</dbReference>
<evidence type="ECO:0000256" key="7">
    <source>
        <dbReference type="ARBA" id="ARBA00048968"/>
    </source>
</evidence>
<dbReference type="InterPro" id="IPR038371">
    <property type="entry name" value="Cu_polyphenol_OxRdtase_sf"/>
</dbReference>
<dbReference type="Gene3D" id="3.60.140.10">
    <property type="entry name" value="CNF1/YfiH-like putative cysteine hydrolases"/>
    <property type="match status" value="1"/>
</dbReference>
<evidence type="ECO:0000313" key="9">
    <source>
        <dbReference type="EMBL" id="MEM5948968.1"/>
    </source>
</evidence>